<dbReference type="SMART" id="SM00891">
    <property type="entry name" value="ERCC4"/>
    <property type="match status" value="1"/>
</dbReference>
<dbReference type="OMA" id="ELGDAMW"/>
<dbReference type="SUPFAM" id="SSF47802">
    <property type="entry name" value="DNA polymerase beta, N-terminal domain-like"/>
    <property type="match status" value="1"/>
</dbReference>
<dbReference type="RefSeq" id="XP_001384680.2">
    <property type="nucleotide sequence ID" value="XM_001384643.1"/>
</dbReference>
<dbReference type="FunFam" id="3.40.50.10130:FF:000005">
    <property type="entry name" value="crossover junction endonuclease MUS81 isoform X1"/>
    <property type="match status" value="1"/>
</dbReference>
<dbReference type="GO" id="GO:0005634">
    <property type="term" value="C:nucleus"/>
    <property type="evidence" value="ECO:0007669"/>
    <property type="project" value="UniProtKB-SubCell"/>
</dbReference>
<evidence type="ECO:0000256" key="1">
    <source>
        <dbReference type="ARBA" id="ARBA00001946"/>
    </source>
</evidence>
<evidence type="ECO:0000256" key="13">
    <source>
        <dbReference type="ARBA" id="ARBA00023242"/>
    </source>
</evidence>
<dbReference type="Gene3D" id="3.40.50.10130">
    <property type="match status" value="1"/>
</dbReference>
<dbReference type="GO" id="GO:0000712">
    <property type="term" value="P:resolution of meiotic recombination intermediates"/>
    <property type="evidence" value="ECO:0007669"/>
    <property type="project" value="EnsemblFungi"/>
</dbReference>
<comment type="function">
    <text evidence="15 16">Interacts with EME1 to form a DNA structure-specific endonuclease with substrate preference for branched DNA structures with a 5'-end at the branch nick. Typical substrates include 3'-flap structures, D-loops, replication forks and nicked Holliday junctions. May be required in mitosis for the processing of stalled or collapsed replication fork intermediates. May be required in meiosis for the repair of meiosis-specific double strand breaks subsequent to single-end invasion (SEI).</text>
</comment>
<comment type="subunit">
    <text evidence="16">Interacts with EME1.</text>
</comment>
<dbReference type="SUPFAM" id="SSF52980">
    <property type="entry name" value="Restriction endonuclease-like"/>
    <property type="match status" value="1"/>
</dbReference>
<dbReference type="EMBL" id="CP000499">
    <property type="protein sequence ID" value="ABN66651.2"/>
    <property type="molecule type" value="Genomic_DNA"/>
</dbReference>
<dbReference type="Gene3D" id="1.10.150.670">
    <property type="entry name" value="Crossover junction endonuclease EME1, DNA-binding domain"/>
    <property type="match status" value="1"/>
</dbReference>
<evidence type="ECO:0000256" key="4">
    <source>
        <dbReference type="ARBA" id="ARBA00017114"/>
    </source>
</evidence>
<comment type="similarity">
    <text evidence="3 16">Belongs to the XPF family.</text>
</comment>
<dbReference type="InterPro" id="IPR047416">
    <property type="entry name" value="XPF_nuclease_Mus81"/>
</dbReference>
<dbReference type="Pfam" id="PF21136">
    <property type="entry name" value="WHD_MUS81"/>
    <property type="match status" value="1"/>
</dbReference>
<accession>A3LUU3</accession>
<dbReference type="CDD" id="cd21036">
    <property type="entry name" value="WH_MUS81"/>
    <property type="match status" value="1"/>
</dbReference>
<keyword evidence="9 16" id="KW-0378">Hydrolase</keyword>
<comment type="cofactor">
    <cofactor evidence="1 16">
        <name>Mg(2+)</name>
        <dbReference type="ChEBI" id="CHEBI:18420"/>
    </cofactor>
</comment>
<keyword evidence="14" id="KW-0469">Meiosis</keyword>
<evidence type="ECO:0000256" key="15">
    <source>
        <dbReference type="ARBA" id="ARBA00058015"/>
    </source>
</evidence>
<keyword evidence="5 16" id="KW-0540">Nuclease</keyword>
<evidence type="ECO:0000256" key="6">
    <source>
        <dbReference type="ARBA" id="ARBA00022723"/>
    </source>
</evidence>
<evidence type="ECO:0000256" key="16">
    <source>
        <dbReference type="RuleBase" id="RU369042"/>
    </source>
</evidence>
<evidence type="ECO:0000256" key="5">
    <source>
        <dbReference type="ARBA" id="ARBA00022722"/>
    </source>
</evidence>
<dbReference type="STRING" id="322104.A3LUU3"/>
<keyword evidence="6 16" id="KW-0479">Metal-binding</keyword>
<evidence type="ECO:0000256" key="9">
    <source>
        <dbReference type="ARBA" id="ARBA00022801"/>
    </source>
</evidence>
<dbReference type="AlphaFoldDB" id="A3LUU3"/>
<keyword evidence="13 16" id="KW-0539">Nucleus</keyword>
<sequence>MTLPEDLKLLFVQWLQDLAVEATNKGSKMALTYNRAFMNVKNHPEPVNDPKTLKSIRFVGDKTVVLLTTKLKKYCESLEVAMPNAFAANESIVVANKRKSDSSGSEPAKKPRKKRPYVPKHRSGGFAILLALYLRDRVRNGLGREDIVKAATPYSDKSFSSNPAANDFYSAWSSIKVLMNNDLVSCSGRSPKLYFLTDEGLELARQLKDTEGMHSSPLRQEPDISFDNKLRVTPDTSNIRFSDPYNLIDLDITIDTVPGISSCPLKTGSRSSTDVSAKLSIEALPHDSTNRIFDGTRYDIWTQDEVEVIIIIDSREVRSSSERDFFEKRLSSFGVKCEVRALSVGDIVWIAKHKKTGKEVVLNHICERKRIDDLAFSIRDGRFQEQKNRLKKTGMKNYYYLIEEAGMGVMDRVAEMAESIQTAISMTITVSDFYLRRFKEINETVSFLASLTQVIQNNLLRDNTKLVVIRAQSLKNQTEYTELVIKFRDKFETRNTSYECVHYYPVFQELMGKSVTTVREMFIVMLMSIRGVSLERAIVIQRRFPTPKSLIEFYTSEHGSDTEEEKKRLLEYEFRNEIGNKKIGKVCSERVYDAWGKQ</sequence>
<dbReference type="Proteomes" id="UP000002258">
    <property type="component" value="Chromosome 5"/>
</dbReference>
<dbReference type="PANTHER" id="PTHR13451:SF0">
    <property type="entry name" value="CROSSOVER JUNCTION ENDONUCLEASE MUS81"/>
    <property type="match status" value="1"/>
</dbReference>
<dbReference type="InterPro" id="IPR006166">
    <property type="entry name" value="ERCC4_domain"/>
</dbReference>
<dbReference type="Pfam" id="PF02732">
    <property type="entry name" value="ERCC4"/>
    <property type="match status" value="1"/>
</dbReference>
<dbReference type="OrthoDB" id="5963188at2759"/>
<evidence type="ECO:0000256" key="2">
    <source>
        <dbReference type="ARBA" id="ARBA00004123"/>
    </source>
</evidence>
<feature type="region of interest" description="Disordered" evidence="17">
    <location>
        <begin position="97"/>
        <end position="120"/>
    </location>
</feature>
<dbReference type="InterPro" id="IPR011335">
    <property type="entry name" value="Restrct_endonuc-II-like"/>
</dbReference>
<evidence type="ECO:0000256" key="7">
    <source>
        <dbReference type="ARBA" id="ARBA00022759"/>
    </source>
</evidence>
<gene>
    <name evidence="19" type="ORF">PICST_61121</name>
</gene>
<evidence type="ECO:0000256" key="17">
    <source>
        <dbReference type="SAM" id="MobiDB-lite"/>
    </source>
</evidence>
<dbReference type="GO" id="GO:0008821">
    <property type="term" value="F:crossover junction DNA endonuclease activity"/>
    <property type="evidence" value="ECO:0007669"/>
    <property type="project" value="UniProtKB-UniRule"/>
</dbReference>
<dbReference type="PANTHER" id="PTHR13451">
    <property type="entry name" value="CLASS II CROSSOVER JUNCTION ENDONUCLEASE MUS81"/>
    <property type="match status" value="1"/>
</dbReference>
<dbReference type="InterPro" id="IPR047417">
    <property type="entry name" value="WHD_MUS81"/>
</dbReference>
<dbReference type="Gene3D" id="1.10.10.10">
    <property type="entry name" value="Winged helix-like DNA-binding domain superfamily/Winged helix DNA-binding domain"/>
    <property type="match status" value="1"/>
</dbReference>
<dbReference type="InterPro" id="IPR027421">
    <property type="entry name" value="DNA_pol_lamdba_lyase_dom_sf"/>
</dbReference>
<dbReference type="InterPro" id="IPR042530">
    <property type="entry name" value="EME1/EME2_C"/>
</dbReference>
<keyword evidence="11 16" id="KW-0233">DNA recombination</keyword>
<dbReference type="Gene3D" id="1.10.150.110">
    <property type="entry name" value="DNA polymerase beta, N-terminal domain-like"/>
    <property type="match status" value="1"/>
</dbReference>
<dbReference type="GO" id="GO:0000727">
    <property type="term" value="P:double-strand break repair via break-induced replication"/>
    <property type="evidence" value="ECO:0007669"/>
    <property type="project" value="UniProtKB-UniRule"/>
</dbReference>
<dbReference type="GO" id="GO:0006265">
    <property type="term" value="P:DNA topological change"/>
    <property type="evidence" value="ECO:0007669"/>
    <property type="project" value="EnsemblFungi"/>
</dbReference>
<evidence type="ECO:0000256" key="14">
    <source>
        <dbReference type="ARBA" id="ARBA00023254"/>
    </source>
</evidence>
<evidence type="ECO:0000256" key="10">
    <source>
        <dbReference type="ARBA" id="ARBA00022842"/>
    </source>
</evidence>
<evidence type="ECO:0000256" key="12">
    <source>
        <dbReference type="ARBA" id="ARBA00023204"/>
    </source>
</evidence>
<evidence type="ECO:0000313" key="20">
    <source>
        <dbReference type="Proteomes" id="UP000002258"/>
    </source>
</evidence>
<keyword evidence="7 16" id="KW-0255">Endonuclease</keyword>
<reference evidence="19 20" key="1">
    <citation type="journal article" date="2007" name="Nat. Biotechnol.">
        <title>Genome sequence of the lignocellulose-bioconverting and xylose-fermenting yeast Pichia stipitis.</title>
        <authorList>
            <person name="Jeffries T.W."/>
            <person name="Grigoriev I.V."/>
            <person name="Grimwood J."/>
            <person name="Laplaza J.M."/>
            <person name="Aerts A."/>
            <person name="Salamov A."/>
            <person name="Schmutz J."/>
            <person name="Lindquist E."/>
            <person name="Dehal P."/>
            <person name="Shapiro H."/>
            <person name="Jin Y.S."/>
            <person name="Passoth V."/>
            <person name="Richardson P.M."/>
        </authorList>
    </citation>
    <scope>NUCLEOTIDE SEQUENCE [LARGE SCALE GENOMIC DNA]</scope>
    <source>
        <strain evidence="20">ATCC 58785 / CBS 6054 / NBRC 10063 / NRRL Y-11545</strain>
    </source>
</reference>
<dbReference type="GO" id="GO:0003677">
    <property type="term" value="F:DNA binding"/>
    <property type="evidence" value="ECO:0007669"/>
    <property type="project" value="UniProtKB-UniRule"/>
</dbReference>
<feature type="domain" description="ERCC4" evidence="18">
    <location>
        <begin position="309"/>
        <end position="406"/>
    </location>
</feature>
<comment type="subcellular location">
    <subcellularLocation>
        <location evidence="2 16">Nucleus</location>
    </subcellularLocation>
</comment>
<dbReference type="GO" id="GO:0031573">
    <property type="term" value="P:mitotic intra-S DNA damage checkpoint signaling"/>
    <property type="evidence" value="ECO:0007669"/>
    <property type="project" value="TreeGrafter"/>
</dbReference>
<dbReference type="FunCoup" id="A3LUU3">
    <property type="interactions" value="212"/>
</dbReference>
<evidence type="ECO:0000256" key="3">
    <source>
        <dbReference type="ARBA" id="ARBA00010015"/>
    </source>
</evidence>
<dbReference type="GO" id="GO:0048476">
    <property type="term" value="C:Holliday junction resolvase complex"/>
    <property type="evidence" value="ECO:0007669"/>
    <property type="project" value="UniProtKB-UniRule"/>
</dbReference>
<evidence type="ECO:0000256" key="11">
    <source>
        <dbReference type="ARBA" id="ARBA00023172"/>
    </source>
</evidence>
<dbReference type="KEGG" id="pic:PICST_61121"/>
<proteinExistence type="inferred from homology"/>
<dbReference type="GO" id="GO:0048257">
    <property type="term" value="F:3'-flap endonuclease activity"/>
    <property type="evidence" value="ECO:0007669"/>
    <property type="project" value="TreeGrafter"/>
</dbReference>
<dbReference type="GO" id="GO:0004857">
    <property type="term" value="F:enzyme inhibitor activity"/>
    <property type="evidence" value="ECO:0007669"/>
    <property type="project" value="EnsemblFungi"/>
</dbReference>
<dbReference type="GO" id="GO:0046872">
    <property type="term" value="F:metal ion binding"/>
    <property type="evidence" value="ECO:0007669"/>
    <property type="project" value="UniProtKB-UniRule"/>
</dbReference>
<dbReference type="GeneID" id="4839149"/>
<dbReference type="InterPro" id="IPR033309">
    <property type="entry name" value="Mus81"/>
</dbReference>
<keyword evidence="10 16" id="KW-0460">Magnesium</keyword>
<evidence type="ECO:0000256" key="8">
    <source>
        <dbReference type="ARBA" id="ARBA00022763"/>
    </source>
</evidence>
<keyword evidence="8 16" id="KW-0227">DNA damage</keyword>
<evidence type="ECO:0000313" key="19">
    <source>
        <dbReference type="EMBL" id="ABN66651.2"/>
    </source>
</evidence>
<dbReference type="eggNOG" id="KOG2379">
    <property type="taxonomic scope" value="Eukaryota"/>
</dbReference>
<evidence type="ECO:0000259" key="18">
    <source>
        <dbReference type="SMART" id="SM00891"/>
    </source>
</evidence>
<dbReference type="HOGENOM" id="CLU_014329_1_0_1"/>
<name>A3LUU3_PICST</name>
<keyword evidence="12 16" id="KW-0234">DNA repair</keyword>
<keyword evidence="20" id="KW-1185">Reference proteome</keyword>
<protein>
    <recommendedName>
        <fullName evidence="4 16">Crossover junction endonuclease MUS81</fullName>
        <ecNumber evidence="16">3.1.22.-</ecNumber>
    </recommendedName>
</protein>
<dbReference type="InterPro" id="IPR036388">
    <property type="entry name" value="WH-like_DNA-bd_sf"/>
</dbReference>
<dbReference type="InParanoid" id="A3LUU3"/>
<dbReference type="FunFam" id="1.10.10.10:FF:000307">
    <property type="entry name" value="Crossover junction endonuclease MUS81"/>
    <property type="match status" value="1"/>
</dbReference>
<dbReference type="Pfam" id="PF14716">
    <property type="entry name" value="HHH_8"/>
    <property type="match status" value="1"/>
</dbReference>
<feature type="compositionally biased region" description="Basic residues" evidence="17">
    <location>
        <begin position="110"/>
        <end position="120"/>
    </location>
</feature>
<dbReference type="CDD" id="cd20074">
    <property type="entry name" value="XPF_nuclease_Mus81"/>
    <property type="match status" value="1"/>
</dbReference>
<organism evidence="19 20">
    <name type="scientific">Scheffersomyces stipitis (strain ATCC 58785 / CBS 6054 / NBRC 10063 / NRRL Y-11545)</name>
    <name type="common">Yeast</name>
    <name type="synonym">Pichia stipitis</name>
    <dbReference type="NCBI Taxonomy" id="322104"/>
    <lineage>
        <taxon>Eukaryota</taxon>
        <taxon>Fungi</taxon>
        <taxon>Dikarya</taxon>
        <taxon>Ascomycota</taxon>
        <taxon>Saccharomycotina</taxon>
        <taxon>Pichiomycetes</taxon>
        <taxon>Debaryomycetaceae</taxon>
        <taxon>Scheffersomyces</taxon>
    </lineage>
</organism>
<dbReference type="InterPro" id="IPR010996">
    <property type="entry name" value="HHH_MUS81"/>
</dbReference>
<dbReference type="GO" id="GO:0006308">
    <property type="term" value="P:DNA catabolic process"/>
    <property type="evidence" value="ECO:0007669"/>
    <property type="project" value="UniProtKB-UniRule"/>
</dbReference>
<dbReference type="EC" id="3.1.22.-" evidence="16"/>